<gene>
    <name evidence="7" type="ORF">MNOR_LOCUS6993</name>
</gene>
<evidence type="ECO:0000256" key="1">
    <source>
        <dbReference type="ARBA" id="ARBA00004141"/>
    </source>
</evidence>
<keyword evidence="2 5" id="KW-0812">Transmembrane</keyword>
<sequence>MEKTESGSVSTISGSIRDGVGGGDGVVGKKGLHYLTAAFFVITQMMGAGFLALPHAVADAGWFGVPMMVLFCSIVGFSGTRLGASWEIMEERWPEYKTQSCRQAYMEIAYRAFGDTGRKVCMAAVVVGLMGSTTVFAILAAQMLNSMVTDLSQCEWLLIVGAVLAPLTWFGTPKDFWQFSVGAVLATLTCVLIIFIQLLVDESAGLHPEPEYRNPTLITFSLSFGSILFAFAGAKVFPTIQNDMANRSEFGKSVVLAFIVVTSLYLLVAVTGYATLGFGVKSNILLSLNQDSAAVTVAKSLQIVNLVGTYILSFNTIGQALEDMLGLPKNFCWQRVVLRTSLVCIEVLIGLGLPDFGKLLDLIGGSIVTTTTFILPTTTYM</sequence>
<dbReference type="InterPro" id="IPR013057">
    <property type="entry name" value="AA_transpt_TM"/>
</dbReference>
<feature type="transmembrane region" description="Helical" evidence="5">
    <location>
        <begin position="156"/>
        <end position="172"/>
    </location>
</feature>
<accession>A0AAV2Q3I5</accession>
<comment type="caution">
    <text evidence="7">The sequence shown here is derived from an EMBL/GenBank/DDBJ whole genome shotgun (WGS) entry which is preliminary data.</text>
</comment>
<evidence type="ECO:0000256" key="3">
    <source>
        <dbReference type="ARBA" id="ARBA00022989"/>
    </source>
</evidence>
<reference evidence="7 8" key="1">
    <citation type="submission" date="2024-05" db="EMBL/GenBank/DDBJ databases">
        <authorList>
            <person name="Wallberg A."/>
        </authorList>
    </citation>
    <scope>NUCLEOTIDE SEQUENCE [LARGE SCALE GENOMIC DNA]</scope>
</reference>
<feature type="transmembrane region" description="Helical" evidence="5">
    <location>
        <begin position="179"/>
        <end position="200"/>
    </location>
</feature>
<evidence type="ECO:0000256" key="5">
    <source>
        <dbReference type="SAM" id="Phobius"/>
    </source>
</evidence>
<dbReference type="GO" id="GO:0005774">
    <property type="term" value="C:vacuolar membrane"/>
    <property type="evidence" value="ECO:0007669"/>
    <property type="project" value="TreeGrafter"/>
</dbReference>
<keyword evidence="8" id="KW-1185">Reference proteome</keyword>
<name>A0AAV2Q3I5_MEGNR</name>
<dbReference type="Pfam" id="PF01490">
    <property type="entry name" value="Aa_trans"/>
    <property type="match status" value="1"/>
</dbReference>
<evidence type="ECO:0000313" key="8">
    <source>
        <dbReference type="Proteomes" id="UP001497623"/>
    </source>
</evidence>
<evidence type="ECO:0000256" key="4">
    <source>
        <dbReference type="ARBA" id="ARBA00023136"/>
    </source>
</evidence>
<dbReference type="GO" id="GO:0015179">
    <property type="term" value="F:L-amino acid transmembrane transporter activity"/>
    <property type="evidence" value="ECO:0007669"/>
    <property type="project" value="TreeGrafter"/>
</dbReference>
<keyword evidence="4 5" id="KW-0472">Membrane</keyword>
<feature type="transmembrane region" description="Helical" evidence="5">
    <location>
        <begin position="34"/>
        <end position="54"/>
    </location>
</feature>
<evidence type="ECO:0000259" key="6">
    <source>
        <dbReference type="Pfam" id="PF01490"/>
    </source>
</evidence>
<feature type="transmembrane region" description="Helical" evidence="5">
    <location>
        <begin position="120"/>
        <end position="144"/>
    </location>
</feature>
<dbReference type="PANTHER" id="PTHR22950">
    <property type="entry name" value="AMINO ACID TRANSPORTER"/>
    <property type="match status" value="1"/>
</dbReference>
<keyword evidence="3 5" id="KW-1133">Transmembrane helix</keyword>
<dbReference type="PANTHER" id="PTHR22950:SF703">
    <property type="entry name" value="AMINO ACID TRANSPORTER TRANSMEMBRANE DOMAIN-CONTAINING PROTEIN"/>
    <property type="match status" value="1"/>
</dbReference>
<feature type="transmembrane region" description="Helical" evidence="5">
    <location>
        <begin position="212"/>
        <end position="233"/>
    </location>
</feature>
<proteinExistence type="predicted"/>
<feature type="transmembrane region" description="Helical" evidence="5">
    <location>
        <begin position="254"/>
        <end position="276"/>
    </location>
</feature>
<organism evidence="7 8">
    <name type="scientific">Meganyctiphanes norvegica</name>
    <name type="common">Northern krill</name>
    <name type="synonym">Thysanopoda norvegica</name>
    <dbReference type="NCBI Taxonomy" id="48144"/>
    <lineage>
        <taxon>Eukaryota</taxon>
        <taxon>Metazoa</taxon>
        <taxon>Ecdysozoa</taxon>
        <taxon>Arthropoda</taxon>
        <taxon>Crustacea</taxon>
        <taxon>Multicrustacea</taxon>
        <taxon>Malacostraca</taxon>
        <taxon>Eumalacostraca</taxon>
        <taxon>Eucarida</taxon>
        <taxon>Euphausiacea</taxon>
        <taxon>Euphausiidae</taxon>
        <taxon>Meganyctiphanes</taxon>
    </lineage>
</organism>
<feature type="non-terminal residue" evidence="7">
    <location>
        <position position="381"/>
    </location>
</feature>
<evidence type="ECO:0000256" key="2">
    <source>
        <dbReference type="ARBA" id="ARBA00022692"/>
    </source>
</evidence>
<dbReference type="Gene3D" id="1.20.1740.10">
    <property type="entry name" value="Amino acid/polyamine transporter I"/>
    <property type="match status" value="1"/>
</dbReference>
<dbReference type="EMBL" id="CAXKWB010002995">
    <property type="protein sequence ID" value="CAL4068119.1"/>
    <property type="molecule type" value="Genomic_DNA"/>
</dbReference>
<comment type="subcellular location">
    <subcellularLocation>
        <location evidence="1">Membrane</location>
        <topology evidence="1">Multi-pass membrane protein</topology>
    </subcellularLocation>
</comment>
<dbReference type="AlphaFoldDB" id="A0AAV2Q3I5"/>
<feature type="transmembrane region" description="Helical" evidence="5">
    <location>
        <begin position="296"/>
        <end position="315"/>
    </location>
</feature>
<protein>
    <recommendedName>
        <fullName evidence="6">Amino acid transporter transmembrane domain-containing protein</fullName>
    </recommendedName>
</protein>
<dbReference type="Proteomes" id="UP001497623">
    <property type="component" value="Unassembled WGS sequence"/>
</dbReference>
<feature type="transmembrane region" description="Helical" evidence="5">
    <location>
        <begin position="60"/>
        <end position="79"/>
    </location>
</feature>
<feature type="domain" description="Amino acid transporter transmembrane" evidence="6">
    <location>
        <begin position="35"/>
        <end position="381"/>
    </location>
</feature>
<evidence type="ECO:0000313" key="7">
    <source>
        <dbReference type="EMBL" id="CAL4068119.1"/>
    </source>
</evidence>